<dbReference type="Proteomes" id="UP001163644">
    <property type="component" value="Chromosome"/>
</dbReference>
<evidence type="ECO:0000313" key="1">
    <source>
        <dbReference type="EMBL" id="UZA71132.1"/>
    </source>
</evidence>
<evidence type="ECO:0000313" key="2">
    <source>
        <dbReference type="Proteomes" id="UP001163644"/>
    </source>
</evidence>
<gene>
    <name evidence="1" type="ORF">EZZ81_24020</name>
</gene>
<dbReference type="AlphaFoldDB" id="A0AA46W1U9"/>
<sequence>MIVPTLQRGNASQDAPRPLFNVAQSVTGGIPTQSVGTISVKAGLCITPGAAPRPDSQTSWSCMIHSIPTAAVGLDQKMCYIPRPRFFQRANVGPEHASSQAVI</sequence>
<accession>A0AA46W1U9</accession>
<dbReference type="EMBL" id="CP036495">
    <property type="protein sequence ID" value="UZA71132.1"/>
    <property type="molecule type" value="Genomic_DNA"/>
</dbReference>
<reference evidence="1" key="1">
    <citation type="submission" date="2019-02" db="EMBL/GenBank/DDBJ databases">
        <authorList>
            <person name="Lutz S."/>
            <person name="Schori C."/>
            <person name="Ahrens C.H."/>
            <person name="Gueguen E."/>
        </authorList>
    </citation>
    <scope>NUCLEOTIDE SEQUENCE</scope>
    <source>
        <strain evidence="1">Psy35</strain>
    </source>
</reference>
<protein>
    <submittedName>
        <fullName evidence="1">Uncharacterized protein</fullName>
    </submittedName>
</protein>
<organism evidence="1 2">
    <name type="scientific">Pseudomonas viridiflava</name>
    <name type="common">Phytomonas viridiflava</name>
    <dbReference type="NCBI Taxonomy" id="33069"/>
    <lineage>
        <taxon>Bacteria</taxon>
        <taxon>Pseudomonadati</taxon>
        <taxon>Pseudomonadota</taxon>
        <taxon>Gammaproteobacteria</taxon>
        <taxon>Pseudomonadales</taxon>
        <taxon>Pseudomonadaceae</taxon>
        <taxon>Pseudomonas</taxon>
    </lineage>
</organism>
<proteinExistence type="predicted"/>
<name>A0AA46W1U9_PSEVI</name>